<dbReference type="Pfam" id="PF00392">
    <property type="entry name" value="GntR"/>
    <property type="match status" value="1"/>
</dbReference>
<dbReference type="KEGG" id="anr:Ana3638_18715"/>
<feature type="domain" description="HTH gntR-type" evidence="4">
    <location>
        <begin position="10"/>
        <end position="77"/>
    </location>
</feature>
<reference evidence="5 6" key="1">
    <citation type="submission" date="2020-01" db="EMBL/GenBank/DDBJ databases">
        <title>Genome analysis of Anaerocolumna sp. CBA3638.</title>
        <authorList>
            <person name="Kim J."/>
            <person name="Roh S.W."/>
        </authorList>
    </citation>
    <scope>NUCLEOTIDE SEQUENCE [LARGE SCALE GENOMIC DNA]</scope>
    <source>
        <strain evidence="5 6">CBA3638</strain>
    </source>
</reference>
<dbReference type="InterPro" id="IPR036390">
    <property type="entry name" value="WH_DNA-bd_sf"/>
</dbReference>
<gene>
    <name evidence="5" type="ORF">Ana3638_18715</name>
</gene>
<dbReference type="PRINTS" id="PR00035">
    <property type="entry name" value="HTHGNTR"/>
</dbReference>
<keyword evidence="1" id="KW-0805">Transcription regulation</keyword>
<dbReference type="InterPro" id="IPR011711">
    <property type="entry name" value="GntR_C"/>
</dbReference>
<dbReference type="SUPFAM" id="SSF48008">
    <property type="entry name" value="GntR ligand-binding domain-like"/>
    <property type="match status" value="1"/>
</dbReference>
<evidence type="ECO:0000259" key="4">
    <source>
        <dbReference type="PROSITE" id="PS50949"/>
    </source>
</evidence>
<dbReference type="GO" id="GO:0003677">
    <property type="term" value="F:DNA binding"/>
    <property type="evidence" value="ECO:0007669"/>
    <property type="project" value="UniProtKB-KW"/>
</dbReference>
<organism evidence="5 6">
    <name type="scientific">Anaerocolumna sedimenticola</name>
    <dbReference type="NCBI Taxonomy" id="2696063"/>
    <lineage>
        <taxon>Bacteria</taxon>
        <taxon>Bacillati</taxon>
        <taxon>Bacillota</taxon>
        <taxon>Clostridia</taxon>
        <taxon>Lachnospirales</taxon>
        <taxon>Lachnospiraceae</taxon>
        <taxon>Anaerocolumna</taxon>
    </lineage>
</organism>
<evidence type="ECO:0000256" key="3">
    <source>
        <dbReference type="ARBA" id="ARBA00023163"/>
    </source>
</evidence>
<dbReference type="Pfam" id="PF07729">
    <property type="entry name" value="FCD"/>
    <property type="match status" value="1"/>
</dbReference>
<evidence type="ECO:0000313" key="5">
    <source>
        <dbReference type="EMBL" id="QHQ62563.1"/>
    </source>
</evidence>
<dbReference type="SMART" id="SM00895">
    <property type="entry name" value="FCD"/>
    <property type="match status" value="1"/>
</dbReference>
<dbReference type="PANTHER" id="PTHR43537">
    <property type="entry name" value="TRANSCRIPTIONAL REGULATOR, GNTR FAMILY"/>
    <property type="match status" value="1"/>
</dbReference>
<protein>
    <submittedName>
        <fullName evidence="5">FCD domain-containing protein</fullName>
    </submittedName>
</protein>
<dbReference type="InterPro" id="IPR000524">
    <property type="entry name" value="Tscrpt_reg_HTH_GntR"/>
</dbReference>
<dbReference type="Gene3D" id="1.20.120.530">
    <property type="entry name" value="GntR ligand-binding domain-like"/>
    <property type="match status" value="1"/>
</dbReference>
<evidence type="ECO:0000256" key="1">
    <source>
        <dbReference type="ARBA" id="ARBA00023015"/>
    </source>
</evidence>
<keyword evidence="6" id="KW-1185">Reference proteome</keyword>
<dbReference type="Gene3D" id="1.10.10.10">
    <property type="entry name" value="Winged helix-like DNA-binding domain superfamily/Winged helix DNA-binding domain"/>
    <property type="match status" value="1"/>
</dbReference>
<accession>A0A6P1TQ16</accession>
<dbReference type="RefSeq" id="WP_161839386.1">
    <property type="nucleotide sequence ID" value="NZ_CP048000.1"/>
</dbReference>
<proteinExistence type="predicted"/>
<dbReference type="Proteomes" id="UP000464314">
    <property type="component" value="Chromosome"/>
</dbReference>
<evidence type="ECO:0000313" key="6">
    <source>
        <dbReference type="Proteomes" id="UP000464314"/>
    </source>
</evidence>
<keyword evidence="3" id="KW-0804">Transcription</keyword>
<name>A0A6P1TQ16_9FIRM</name>
<dbReference type="AlphaFoldDB" id="A0A6P1TQ16"/>
<sequence>MYILERNGKETAREYAYRVIKYNIISLDLVPGSMVSENELAEEMGISRTPVREALIELSKLKVVEIYPQRGSFISLIDNQLVDEARFVRLILEQAMVESACDIADAANFLTLDENLKLQDFYLEHNAKDKLLQLDNEFHELLFLISNKKFTYDLLGGMMTHFDRVRRLSLSVIKDSKNISDHRSLVNAIRKKDKELARSIITKHLSRYKLDEEELKKQYPDYFKNNK</sequence>
<dbReference type="EMBL" id="CP048000">
    <property type="protein sequence ID" value="QHQ62563.1"/>
    <property type="molecule type" value="Genomic_DNA"/>
</dbReference>
<dbReference type="InterPro" id="IPR036388">
    <property type="entry name" value="WH-like_DNA-bd_sf"/>
</dbReference>
<dbReference type="PANTHER" id="PTHR43537:SF5">
    <property type="entry name" value="UXU OPERON TRANSCRIPTIONAL REGULATOR"/>
    <property type="match status" value="1"/>
</dbReference>
<dbReference type="PROSITE" id="PS50949">
    <property type="entry name" value="HTH_GNTR"/>
    <property type="match status" value="1"/>
</dbReference>
<dbReference type="GO" id="GO:0003700">
    <property type="term" value="F:DNA-binding transcription factor activity"/>
    <property type="evidence" value="ECO:0007669"/>
    <property type="project" value="InterPro"/>
</dbReference>
<dbReference type="SMART" id="SM00345">
    <property type="entry name" value="HTH_GNTR"/>
    <property type="match status" value="1"/>
</dbReference>
<dbReference type="InterPro" id="IPR008920">
    <property type="entry name" value="TF_FadR/GntR_C"/>
</dbReference>
<dbReference type="SUPFAM" id="SSF46785">
    <property type="entry name" value="Winged helix' DNA-binding domain"/>
    <property type="match status" value="1"/>
</dbReference>
<dbReference type="CDD" id="cd07377">
    <property type="entry name" value="WHTH_GntR"/>
    <property type="match status" value="1"/>
</dbReference>
<evidence type="ECO:0000256" key="2">
    <source>
        <dbReference type="ARBA" id="ARBA00023125"/>
    </source>
</evidence>
<keyword evidence="2" id="KW-0238">DNA-binding</keyword>